<dbReference type="Proteomes" id="UP001295469">
    <property type="component" value="Chromosome A09"/>
</dbReference>
<evidence type="ECO:0000313" key="2">
    <source>
        <dbReference type="EMBL" id="CDY26625.1"/>
    </source>
</evidence>
<proteinExistence type="predicted"/>
<evidence type="ECO:0000313" key="1">
    <source>
        <dbReference type="EMBL" id="CAF2051053.1"/>
    </source>
</evidence>
<accession>A0A078GJE1</accession>
<gene>
    <name evidence="2" type="primary">BnaA09g46520D</name>
    <name evidence="1" type="ORF">DARMORV10_A09P63290.1</name>
    <name evidence="2" type="ORF">GSBRNA2T00035501001</name>
</gene>
<sequence length="58" mass="6492">MSIMISTLFIFADGGYKIGKAQCDGLDNHLTKPGWCCANNDGNERYRDKVLGTLRVQR</sequence>
<dbReference type="EMBL" id="LK032192">
    <property type="protein sequence ID" value="CDY26625.1"/>
    <property type="molecule type" value="Genomic_DNA"/>
</dbReference>
<organism evidence="2 3">
    <name type="scientific">Brassica napus</name>
    <name type="common">Rape</name>
    <dbReference type="NCBI Taxonomy" id="3708"/>
    <lineage>
        <taxon>Eukaryota</taxon>
        <taxon>Viridiplantae</taxon>
        <taxon>Streptophyta</taxon>
        <taxon>Embryophyta</taxon>
        <taxon>Tracheophyta</taxon>
        <taxon>Spermatophyta</taxon>
        <taxon>Magnoliopsida</taxon>
        <taxon>eudicotyledons</taxon>
        <taxon>Gunneridae</taxon>
        <taxon>Pentapetalae</taxon>
        <taxon>rosids</taxon>
        <taxon>malvids</taxon>
        <taxon>Brassicales</taxon>
        <taxon>Brassicaceae</taxon>
        <taxon>Brassiceae</taxon>
        <taxon>Brassica</taxon>
    </lineage>
</organism>
<evidence type="ECO:0000313" key="3">
    <source>
        <dbReference type="Proteomes" id="UP000028999"/>
    </source>
</evidence>
<dbReference type="PaxDb" id="3708-A0A078GJE1"/>
<reference evidence="2 3" key="1">
    <citation type="journal article" date="2014" name="Science">
        <title>Plant genetics. Early allopolyploid evolution in the post-Neolithic Brassica napus oilseed genome.</title>
        <authorList>
            <person name="Chalhoub B."/>
            <person name="Denoeud F."/>
            <person name="Liu S."/>
            <person name="Parkin I.A."/>
            <person name="Tang H."/>
            <person name="Wang X."/>
            <person name="Chiquet J."/>
            <person name="Belcram H."/>
            <person name="Tong C."/>
            <person name="Samans B."/>
            <person name="Correa M."/>
            <person name="Da Silva C."/>
            <person name="Just J."/>
            <person name="Falentin C."/>
            <person name="Koh C.S."/>
            <person name="Le Clainche I."/>
            <person name="Bernard M."/>
            <person name="Bento P."/>
            <person name="Noel B."/>
            <person name="Labadie K."/>
            <person name="Alberti A."/>
            <person name="Charles M."/>
            <person name="Arnaud D."/>
            <person name="Guo H."/>
            <person name="Daviaud C."/>
            <person name="Alamery S."/>
            <person name="Jabbari K."/>
            <person name="Zhao M."/>
            <person name="Edger P.P."/>
            <person name="Chelaifa H."/>
            <person name="Tack D."/>
            <person name="Lassalle G."/>
            <person name="Mestiri I."/>
            <person name="Schnel N."/>
            <person name="Le Paslier M.C."/>
            <person name="Fan G."/>
            <person name="Renault V."/>
            <person name="Bayer P.E."/>
            <person name="Golicz A.A."/>
            <person name="Manoli S."/>
            <person name="Lee T.H."/>
            <person name="Thi V.H."/>
            <person name="Chalabi S."/>
            <person name="Hu Q."/>
            <person name="Fan C."/>
            <person name="Tollenaere R."/>
            <person name="Lu Y."/>
            <person name="Battail C."/>
            <person name="Shen J."/>
            <person name="Sidebottom C.H."/>
            <person name="Wang X."/>
            <person name="Canaguier A."/>
            <person name="Chauveau A."/>
            <person name="Berard A."/>
            <person name="Deniot G."/>
            <person name="Guan M."/>
            <person name="Liu Z."/>
            <person name="Sun F."/>
            <person name="Lim Y.P."/>
            <person name="Lyons E."/>
            <person name="Town C.D."/>
            <person name="Bancroft I."/>
            <person name="Wang X."/>
            <person name="Meng J."/>
            <person name="Ma J."/>
            <person name="Pires J.C."/>
            <person name="King G.J."/>
            <person name="Brunel D."/>
            <person name="Delourme R."/>
            <person name="Renard M."/>
            <person name="Aury J.M."/>
            <person name="Adams K.L."/>
            <person name="Batley J."/>
            <person name="Snowdon R.J."/>
            <person name="Tost J."/>
            <person name="Edwards D."/>
            <person name="Zhou Y."/>
            <person name="Hua W."/>
            <person name="Sharpe A.G."/>
            <person name="Paterson A.H."/>
            <person name="Guan C."/>
            <person name="Wincker P."/>
        </authorList>
    </citation>
    <scope>NUCLEOTIDE SEQUENCE [LARGE SCALE GENOMIC DNA]</scope>
    <source>
        <strain evidence="3">cv. Darmor-bzh</strain>
    </source>
</reference>
<reference evidence="2" key="2">
    <citation type="submission" date="2014-06" db="EMBL/GenBank/DDBJ databases">
        <authorList>
            <person name="Genoscope - CEA"/>
        </authorList>
    </citation>
    <scope>NUCLEOTIDE SEQUENCE</scope>
</reference>
<dbReference type="AlphaFoldDB" id="A0A078GJE1"/>
<protein>
    <submittedName>
        <fullName evidence="1">(rape) hypothetical protein</fullName>
    </submittedName>
    <submittedName>
        <fullName evidence="2">BnaA09g46520D protein</fullName>
    </submittedName>
</protein>
<dbReference type="EMBL" id="HG994363">
    <property type="protein sequence ID" value="CAF2051053.1"/>
    <property type="molecule type" value="Genomic_DNA"/>
</dbReference>
<dbReference type="Proteomes" id="UP000028999">
    <property type="component" value="Unassembled WGS sequence"/>
</dbReference>
<name>A0A078GJE1_BRANA</name>
<reference evidence="1" key="3">
    <citation type="submission" date="2021-01" db="EMBL/GenBank/DDBJ databases">
        <authorList>
            <consortium name="Genoscope - CEA"/>
            <person name="William W."/>
        </authorList>
    </citation>
    <scope>NUCLEOTIDE SEQUENCE</scope>
</reference>
<keyword evidence="3" id="KW-1185">Reference proteome</keyword>
<dbReference type="Gramene" id="CDY26625">
    <property type="protein sequence ID" value="CDY26625"/>
    <property type="gene ID" value="GSBRNA2T00035501001"/>
</dbReference>